<evidence type="ECO:0000313" key="2">
    <source>
        <dbReference type="Proteomes" id="UP001164761"/>
    </source>
</evidence>
<organism evidence="1 2">
    <name type="scientific">Alicyclobacillus fastidiosus</name>
    <dbReference type="NCBI Taxonomy" id="392011"/>
    <lineage>
        <taxon>Bacteria</taxon>
        <taxon>Bacillati</taxon>
        <taxon>Bacillota</taxon>
        <taxon>Bacilli</taxon>
        <taxon>Bacillales</taxon>
        <taxon>Alicyclobacillaceae</taxon>
        <taxon>Alicyclobacillus</taxon>
    </lineage>
</organism>
<keyword evidence="1" id="KW-0614">Plasmid</keyword>
<dbReference type="EMBL" id="CP104069">
    <property type="protein sequence ID" value="WAH45002.1"/>
    <property type="molecule type" value="Genomic_DNA"/>
</dbReference>
<protein>
    <submittedName>
        <fullName evidence="1">Uncharacterized protein</fullName>
    </submittedName>
</protein>
<reference evidence="1" key="1">
    <citation type="submission" date="2022-08" db="EMBL/GenBank/DDBJ databases">
        <title>Alicyclobacillus fastidiosus DSM 17978, complete genome.</title>
        <authorList>
            <person name="Wang Q."/>
            <person name="Cai R."/>
            <person name="Wang Z."/>
        </authorList>
    </citation>
    <scope>NUCLEOTIDE SEQUENCE</scope>
    <source>
        <strain evidence="1">DSM 17978</strain>
        <plasmid evidence="1">unnamed2</plasmid>
    </source>
</reference>
<dbReference type="RefSeq" id="WP_268008871.1">
    <property type="nucleotide sequence ID" value="NZ_BSUT01000007.1"/>
</dbReference>
<gene>
    <name evidence="1" type="ORF">NZD89_28895</name>
</gene>
<proteinExistence type="predicted"/>
<evidence type="ECO:0000313" key="1">
    <source>
        <dbReference type="EMBL" id="WAH45002.1"/>
    </source>
</evidence>
<name>A0ABY6ZQ82_9BACL</name>
<sequence>MPITPLARLVSDKQTVVALDRATAIAQARGIQVLNDSTEVGRIVQQYPQLLPYQNDNSSLSTVAPSYIWDSITTTPQIRFFALGTTGFVLAAGNQLLVDLKVFCDNAHDVQIDIFDVTVGDLFTTITPAGNLTDGNLDPNTGVTDDIPYNWLNILYYTNTSIAVPDSRDGDTFQAVLSFQAVNYNISPPGTPNPAALAFVADIWMAS</sequence>
<geneLocation type="plasmid" evidence="1 2">
    <name>unnamed2</name>
</geneLocation>
<keyword evidence="2" id="KW-1185">Reference proteome</keyword>
<accession>A0ABY6ZQ82</accession>
<dbReference type="Proteomes" id="UP001164761">
    <property type="component" value="Plasmid unnamed2"/>
</dbReference>